<proteinExistence type="predicted"/>
<evidence type="ECO:0000313" key="1">
    <source>
        <dbReference type="EMBL" id="GAH21440.1"/>
    </source>
</evidence>
<organism evidence="1">
    <name type="scientific">marine sediment metagenome</name>
    <dbReference type="NCBI Taxonomy" id="412755"/>
    <lineage>
        <taxon>unclassified sequences</taxon>
        <taxon>metagenomes</taxon>
        <taxon>ecological metagenomes</taxon>
    </lineage>
</organism>
<name>X1EM70_9ZZZZ</name>
<feature type="non-terminal residue" evidence="1">
    <location>
        <position position="1"/>
    </location>
</feature>
<dbReference type="EMBL" id="BARU01001852">
    <property type="protein sequence ID" value="GAH21440.1"/>
    <property type="molecule type" value="Genomic_DNA"/>
</dbReference>
<sequence>RVDFLKLKLPAASSVDPRHITQFNEVKDKLLSDLNY</sequence>
<accession>X1EM70</accession>
<comment type="caution">
    <text evidence="1">The sequence shown here is derived from an EMBL/GenBank/DDBJ whole genome shotgun (WGS) entry which is preliminary data.</text>
</comment>
<reference evidence="1" key="1">
    <citation type="journal article" date="2014" name="Front. Microbiol.">
        <title>High frequency of phylogenetically diverse reductive dehalogenase-homologous genes in deep subseafloor sedimentary metagenomes.</title>
        <authorList>
            <person name="Kawai M."/>
            <person name="Futagami T."/>
            <person name="Toyoda A."/>
            <person name="Takaki Y."/>
            <person name="Nishi S."/>
            <person name="Hori S."/>
            <person name="Arai W."/>
            <person name="Tsubouchi T."/>
            <person name="Morono Y."/>
            <person name="Uchiyama I."/>
            <person name="Ito T."/>
            <person name="Fujiyama A."/>
            <person name="Inagaki F."/>
            <person name="Takami H."/>
        </authorList>
    </citation>
    <scope>NUCLEOTIDE SEQUENCE</scope>
    <source>
        <strain evidence="1">Expedition CK06-06</strain>
    </source>
</reference>
<gene>
    <name evidence="1" type="ORF">S03H2_04624</name>
</gene>
<dbReference type="AlphaFoldDB" id="X1EM70"/>
<protein>
    <submittedName>
        <fullName evidence="1">Uncharacterized protein</fullName>
    </submittedName>
</protein>